<proteinExistence type="predicted"/>
<feature type="region of interest" description="Disordered" evidence="1">
    <location>
        <begin position="51"/>
        <end position="125"/>
    </location>
</feature>
<dbReference type="EMBL" id="CM000913">
    <property type="protein sequence ID" value="EFG10251.1"/>
    <property type="molecule type" value="Genomic_DNA"/>
</dbReference>
<feature type="compositionally biased region" description="Pro residues" evidence="1">
    <location>
        <begin position="1"/>
        <end position="18"/>
    </location>
</feature>
<dbReference type="eggNOG" id="ENOG5034CBK">
    <property type="taxonomic scope" value="Bacteria"/>
</dbReference>
<protein>
    <submittedName>
        <fullName evidence="2">Putative secreted protein</fullName>
    </submittedName>
</protein>
<accession>E2PY75</accession>
<feature type="compositionally biased region" description="Low complexity" evidence="1">
    <location>
        <begin position="19"/>
        <end position="28"/>
    </location>
</feature>
<feature type="compositionally biased region" description="Basic and acidic residues" evidence="1">
    <location>
        <begin position="364"/>
        <end position="373"/>
    </location>
</feature>
<evidence type="ECO:0000313" key="3">
    <source>
        <dbReference type="Proteomes" id="UP000002357"/>
    </source>
</evidence>
<evidence type="ECO:0000313" key="2">
    <source>
        <dbReference type="EMBL" id="EFG10251.1"/>
    </source>
</evidence>
<evidence type="ECO:0000256" key="1">
    <source>
        <dbReference type="SAM" id="MobiDB-lite"/>
    </source>
</evidence>
<gene>
    <name evidence="2" type="ORF">SCLAV_5179</name>
</gene>
<sequence>MSPSAPAPGRPTAPPGPPLELTLGGPVPAVTASGAGELTLTPGTLALELTPFTADGTPAKPAALPVTCSPREPQSPQPPLATVRITGADGTAPPPGREQDPAPATGGGPGTLVIEPLPGERAARPPRCVGDTVDELALVAYVTGFSNVEKLDGAARLPLACVQLVDAFKEIVERPDGFHLLQHATGELDYRGKRMMPPAKATFLSFGGVPTTATMELTQLRTMTIDTDILLLPSTGTTLARVALSLRLYDVEVNGVPLDVGPNCRTRGPLYSKDPDPARDTRDHVVLTGVLKGPGDGYQLVTGGVLDGTVTIPPFTGCGVGEDLDPLLTAAVSGPGNYIKQVQGAPCSSGNPRPDPEFCTPGHEPVKVPKPER</sequence>
<feature type="region of interest" description="Disordered" evidence="1">
    <location>
        <begin position="343"/>
        <end position="373"/>
    </location>
</feature>
<dbReference type="Proteomes" id="UP000002357">
    <property type="component" value="Chromosome"/>
</dbReference>
<reference evidence="2 3" key="1">
    <citation type="journal article" date="2010" name="Genome Biol. Evol.">
        <title>The sequence of a 1.8-mb bacterial linear plasmid reveals a rich evolutionary reservoir of secondary metabolic pathways.</title>
        <authorList>
            <person name="Medema M.H."/>
            <person name="Trefzer A."/>
            <person name="Kovalchuk A."/>
            <person name="van den Berg M."/>
            <person name="Mueller U."/>
            <person name="Heijne W."/>
            <person name="Wu L."/>
            <person name="Alam M.T."/>
            <person name="Ronning C.M."/>
            <person name="Nierman W.C."/>
            <person name="Bovenberg R.A.L."/>
            <person name="Breitling R."/>
            <person name="Takano E."/>
        </authorList>
    </citation>
    <scope>NUCLEOTIDE SEQUENCE [LARGE SCALE GENOMIC DNA]</scope>
    <source>
        <strain evidence="3">ATCC 27064 / DSM 738 / JCM 4710 / NBRC 13307 / NCIMB 12785 / NRRL 3585 / VKM Ac-602</strain>
    </source>
</reference>
<keyword evidence="3" id="KW-1185">Reference proteome</keyword>
<dbReference type="KEGG" id="sclf:BB341_03095"/>
<organism evidence="2 3">
    <name type="scientific">Streptomyces clavuligerus</name>
    <dbReference type="NCBI Taxonomy" id="1901"/>
    <lineage>
        <taxon>Bacteria</taxon>
        <taxon>Bacillati</taxon>
        <taxon>Actinomycetota</taxon>
        <taxon>Actinomycetes</taxon>
        <taxon>Kitasatosporales</taxon>
        <taxon>Streptomycetaceae</taxon>
        <taxon>Streptomyces</taxon>
    </lineage>
</organism>
<dbReference type="AlphaFoldDB" id="E2PY75"/>
<name>E2PY75_STRCL</name>
<dbReference type="STRING" id="1901.BB341_03095"/>
<feature type="region of interest" description="Disordered" evidence="1">
    <location>
        <begin position="1"/>
        <end position="35"/>
    </location>
</feature>